<evidence type="ECO:0000313" key="2">
    <source>
        <dbReference type="Proteomes" id="UP001367508"/>
    </source>
</evidence>
<reference evidence="1 2" key="1">
    <citation type="submission" date="2024-01" db="EMBL/GenBank/DDBJ databases">
        <title>The genomes of 5 underutilized Papilionoideae crops provide insights into root nodulation and disease resistanc.</title>
        <authorList>
            <person name="Jiang F."/>
        </authorList>
    </citation>
    <scope>NUCLEOTIDE SEQUENCE [LARGE SCALE GENOMIC DNA]</scope>
    <source>
        <strain evidence="1">LVBAO_FW01</strain>
        <tissue evidence="1">Leaves</tissue>
    </source>
</reference>
<proteinExistence type="predicted"/>
<comment type="caution">
    <text evidence="1">The sequence shown here is derived from an EMBL/GenBank/DDBJ whole genome shotgun (WGS) entry which is preliminary data.</text>
</comment>
<dbReference type="AlphaFoldDB" id="A0AAN9KSB3"/>
<protein>
    <submittedName>
        <fullName evidence="1">Uncharacterized protein</fullName>
    </submittedName>
</protein>
<dbReference type="EMBL" id="JAYMYQ010000007">
    <property type="protein sequence ID" value="KAK7321427.1"/>
    <property type="molecule type" value="Genomic_DNA"/>
</dbReference>
<organism evidence="1 2">
    <name type="scientific">Canavalia gladiata</name>
    <name type="common">Sword bean</name>
    <name type="synonym">Dolichos gladiatus</name>
    <dbReference type="NCBI Taxonomy" id="3824"/>
    <lineage>
        <taxon>Eukaryota</taxon>
        <taxon>Viridiplantae</taxon>
        <taxon>Streptophyta</taxon>
        <taxon>Embryophyta</taxon>
        <taxon>Tracheophyta</taxon>
        <taxon>Spermatophyta</taxon>
        <taxon>Magnoliopsida</taxon>
        <taxon>eudicotyledons</taxon>
        <taxon>Gunneridae</taxon>
        <taxon>Pentapetalae</taxon>
        <taxon>rosids</taxon>
        <taxon>fabids</taxon>
        <taxon>Fabales</taxon>
        <taxon>Fabaceae</taxon>
        <taxon>Papilionoideae</taxon>
        <taxon>50 kb inversion clade</taxon>
        <taxon>NPAAA clade</taxon>
        <taxon>indigoferoid/millettioid clade</taxon>
        <taxon>Phaseoleae</taxon>
        <taxon>Canavalia</taxon>
    </lineage>
</organism>
<sequence>MWWPLHACEELTFLNLEPFLLLIFELLNEACGFSSCSCYWNLKAKNALLLHANSLVCGAIMFLSRVPHFQILHALISTSESEAP</sequence>
<evidence type="ECO:0000313" key="1">
    <source>
        <dbReference type="EMBL" id="KAK7321427.1"/>
    </source>
</evidence>
<keyword evidence="2" id="KW-1185">Reference proteome</keyword>
<name>A0AAN9KSB3_CANGL</name>
<dbReference type="Proteomes" id="UP001367508">
    <property type="component" value="Unassembled WGS sequence"/>
</dbReference>
<accession>A0AAN9KSB3</accession>
<gene>
    <name evidence="1" type="ORF">VNO77_32071</name>
</gene>